<gene>
    <name evidence="1" type="ORF">BaRGS_00023914</name>
</gene>
<organism evidence="1 2">
    <name type="scientific">Batillaria attramentaria</name>
    <dbReference type="NCBI Taxonomy" id="370345"/>
    <lineage>
        <taxon>Eukaryota</taxon>
        <taxon>Metazoa</taxon>
        <taxon>Spiralia</taxon>
        <taxon>Lophotrochozoa</taxon>
        <taxon>Mollusca</taxon>
        <taxon>Gastropoda</taxon>
        <taxon>Caenogastropoda</taxon>
        <taxon>Sorbeoconcha</taxon>
        <taxon>Cerithioidea</taxon>
        <taxon>Batillariidae</taxon>
        <taxon>Batillaria</taxon>
    </lineage>
</organism>
<keyword evidence="2" id="KW-1185">Reference proteome</keyword>
<name>A0ABD0KCI2_9CAEN</name>
<evidence type="ECO:0000313" key="2">
    <source>
        <dbReference type="Proteomes" id="UP001519460"/>
    </source>
</evidence>
<dbReference type="EMBL" id="JACVVK020000203">
    <property type="protein sequence ID" value="KAK7484871.1"/>
    <property type="molecule type" value="Genomic_DNA"/>
</dbReference>
<dbReference type="Proteomes" id="UP001519460">
    <property type="component" value="Unassembled WGS sequence"/>
</dbReference>
<evidence type="ECO:0000313" key="1">
    <source>
        <dbReference type="EMBL" id="KAK7484871.1"/>
    </source>
</evidence>
<comment type="caution">
    <text evidence="1">The sequence shown here is derived from an EMBL/GenBank/DDBJ whole genome shotgun (WGS) entry which is preliminary data.</text>
</comment>
<reference evidence="1 2" key="1">
    <citation type="journal article" date="2023" name="Sci. Data">
        <title>Genome assembly of the Korean intertidal mud-creeper Batillaria attramentaria.</title>
        <authorList>
            <person name="Patra A.K."/>
            <person name="Ho P.T."/>
            <person name="Jun S."/>
            <person name="Lee S.J."/>
            <person name="Kim Y."/>
            <person name="Won Y.J."/>
        </authorList>
    </citation>
    <scope>NUCLEOTIDE SEQUENCE [LARGE SCALE GENOMIC DNA]</scope>
    <source>
        <strain evidence="1">Wonlab-2016</strain>
    </source>
</reference>
<sequence>MQAVAKWVFAIFQSAGDVLNKAPIKGKVTTGTRPPMEMSLHAISAIHRRRCLRDRRAYGFLGPSVIEVCESLST</sequence>
<dbReference type="AlphaFoldDB" id="A0ABD0KCI2"/>
<proteinExistence type="predicted"/>
<accession>A0ABD0KCI2</accession>
<protein>
    <submittedName>
        <fullName evidence="1">Uncharacterized protein</fullName>
    </submittedName>
</protein>